<reference evidence="1" key="2">
    <citation type="journal article" date="2023" name="Science">
        <title>Genomic signatures of disease resistance in endangered staghorn corals.</title>
        <authorList>
            <person name="Vollmer S.V."/>
            <person name="Selwyn J.D."/>
            <person name="Despard B.A."/>
            <person name="Roesel C.L."/>
        </authorList>
    </citation>
    <scope>NUCLEOTIDE SEQUENCE</scope>
    <source>
        <strain evidence="1">K2</strain>
    </source>
</reference>
<evidence type="ECO:0000313" key="2">
    <source>
        <dbReference type="Proteomes" id="UP001249851"/>
    </source>
</evidence>
<keyword evidence="2" id="KW-1185">Reference proteome</keyword>
<accession>A0AAD9Q880</accession>
<protein>
    <submittedName>
        <fullName evidence="1">Uncharacterized protein</fullName>
    </submittedName>
</protein>
<reference evidence="1" key="1">
    <citation type="journal article" date="2023" name="G3 (Bethesda)">
        <title>Whole genome assembly and annotation of the endangered Caribbean coral Acropora cervicornis.</title>
        <authorList>
            <person name="Selwyn J.D."/>
            <person name="Vollmer S.V."/>
        </authorList>
    </citation>
    <scope>NUCLEOTIDE SEQUENCE</scope>
    <source>
        <strain evidence="1">K2</strain>
    </source>
</reference>
<evidence type="ECO:0000313" key="1">
    <source>
        <dbReference type="EMBL" id="KAK2556438.1"/>
    </source>
</evidence>
<comment type="caution">
    <text evidence="1">The sequence shown here is derived from an EMBL/GenBank/DDBJ whole genome shotgun (WGS) entry which is preliminary data.</text>
</comment>
<gene>
    <name evidence="1" type="ORF">P5673_021677</name>
</gene>
<dbReference type="EMBL" id="JARQWQ010000056">
    <property type="protein sequence ID" value="KAK2556438.1"/>
    <property type="molecule type" value="Genomic_DNA"/>
</dbReference>
<proteinExistence type="predicted"/>
<sequence>MNSKRYNCSYKKFSFLDTLCHGRLQDLWSSYKKPGGLTENFREVQFQKKWSQIWLLLQTDRQLKSDISNGVSLKRHSNY</sequence>
<dbReference type="AlphaFoldDB" id="A0AAD9Q880"/>
<dbReference type="Proteomes" id="UP001249851">
    <property type="component" value="Unassembled WGS sequence"/>
</dbReference>
<name>A0AAD9Q880_ACRCE</name>
<organism evidence="1 2">
    <name type="scientific">Acropora cervicornis</name>
    <name type="common">Staghorn coral</name>
    <dbReference type="NCBI Taxonomy" id="6130"/>
    <lineage>
        <taxon>Eukaryota</taxon>
        <taxon>Metazoa</taxon>
        <taxon>Cnidaria</taxon>
        <taxon>Anthozoa</taxon>
        <taxon>Hexacorallia</taxon>
        <taxon>Scleractinia</taxon>
        <taxon>Astrocoeniina</taxon>
        <taxon>Acroporidae</taxon>
        <taxon>Acropora</taxon>
    </lineage>
</organism>